<dbReference type="GO" id="GO:0016627">
    <property type="term" value="F:oxidoreductase activity, acting on the CH-CH group of donors"/>
    <property type="evidence" value="ECO:0007669"/>
    <property type="project" value="TreeGrafter"/>
</dbReference>
<dbReference type="InterPro" id="IPR011576">
    <property type="entry name" value="Pyridox_Oxase_N"/>
</dbReference>
<evidence type="ECO:0000256" key="1">
    <source>
        <dbReference type="ARBA" id="ARBA00023002"/>
    </source>
</evidence>
<dbReference type="GO" id="GO:0070967">
    <property type="term" value="F:coenzyme F420 binding"/>
    <property type="evidence" value="ECO:0007669"/>
    <property type="project" value="TreeGrafter"/>
</dbReference>
<dbReference type="PANTHER" id="PTHR35176:SF2">
    <property type="entry name" value="F420H(2)-DEPENDENT REDUCTASE RV1155"/>
    <property type="match status" value="1"/>
</dbReference>
<dbReference type="InterPro" id="IPR012349">
    <property type="entry name" value="Split_barrel_FMN-bd"/>
</dbReference>
<dbReference type="Gene3D" id="2.30.110.10">
    <property type="entry name" value="Electron Transport, Fmn-binding Protein, Chain A"/>
    <property type="match status" value="1"/>
</dbReference>
<name>A0A7W9UG69_9NOCA</name>
<dbReference type="RefSeq" id="WP_040749722.1">
    <property type="nucleotide sequence ID" value="NZ_JACHIT010000001.1"/>
</dbReference>
<dbReference type="InterPro" id="IPR019920">
    <property type="entry name" value="F420-binding_dom_put"/>
</dbReference>
<evidence type="ECO:0000313" key="4">
    <source>
        <dbReference type="Proteomes" id="UP000540412"/>
    </source>
</evidence>
<dbReference type="GO" id="GO:0005829">
    <property type="term" value="C:cytosol"/>
    <property type="evidence" value="ECO:0007669"/>
    <property type="project" value="TreeGrafter"/>
</dbReference>
<organism evidence="3 4">
    <name type="scientific">Nocardia transvalensis</name>
    <dbReference type="NCBI Taxonomy" id="37333"/>
    <lineage>
        <taxon>Bacteria</taxon>
        <taxon>Bacillati</taxon>
        <taxon>Actinomycetota</taxon>
        <taxon>Actinomycetes</taxon>
        <taxon>Mycobacteriales</taxon>
        <taxon>Nocardiaceae</taxon>
        <taxon>Nocardia</taxon>
    </lineage>
</organism>
<evidence type="ECO:0000313" key="3">
    <source>
        <dbReference type="EMBL" id="MBB5911761.1"/>
    </source>
</evidence>
<dbReference type="AlphaFoldDB" id="A0A7W9UG69"/>
<evidence type="ECO:0000259" key="2">
    <source>
        <dbReference type="Pfam" id="PF01243"/>
    </source>
</evidence>
<sequence length="139" mass="16007">MELDTALDFARTHRRSVLTTIRRNGRPQLSNVLHLAGDDGVIRISLTADRAKYVNLRREPWAALHVTRDDFWAYAVIEGDVTMTRVAADPHDETVEDLVTYYRDASGEHPDWDDYRRAMVAERRVLARVQPTRAYGMLP</sequence>
<dbReference type="Pfam" id="PF01243">
    <property type="entry name" value="PNPOx_N"/>
    <property type="match status" value="1"/>
</dbReference>
<dbReference type="PANTHER" id="PTHR35176">
    <property type="entry name" value="HEME OXYGENASE HI_0854-RELATED"/>
    <property type="match status" value="1"/>
</dbReference>
<reference evidence="3 4" key="1">
    <citation type="submission" date="2020-08" db="EMBL/GenBank/DDBJ databases">
        <title>Sequencing the genomes of 1000 actinobacteria strains.</title>
        <authorList>
            <person name="Klenk H.-P."/>
        </authorList>
    </citation>
    <scope>NUCLEOTIDE SEQUENCE [LARGE SCALE GENOMIC DNA]</scope>
    <source>
        <strain evidence="3 4">DSM 43582</strain>
    </source>
</reference>
<keyword evidence="4" id="KW-1185">Reference proteome</keyword>
<dbReference type="InterPro" id="IPR052019">
    <property type="entry name" value="F420H2_bilvrd_red/Heme_oxyg"/>
</dbReference>
<proteinExistence type="predicted"/>
<feature type="domain" description="Pyridoxamine 5'-phosphate oxidase N-terminal" evidence="2">
    <location>
        <begin position="6"/>
        <end position="133"/>
    </location>
</feature>
<dbReference type="Proteomes" id="UP000540412">
    <property type="component" value="Unassembled WGS sequence"/>
</dbReference>
<keyword evidence="1" id="KW-0560">Oxidoreductase</keyword>
<dbReference type="SUPFAM" id="SSF50475">
    <property type="entry name" value="FMN-binding split barrel"/>
    <property type="match status" value="1"/>
</dbReference>
<dbReference type="EMBL" id="JACHIT010000001">
    <property type="protein sequence ID" value="MBB5911761.1"/>
    <property type="molecule type" value="Genomic_DNA"/>
</dbReference>
<accession>A0A7W9UG69</accession>
<dbReference type="NCBIfam" id="TIGR03618">
    <property type="entry name" value="Rv1155_F420"/>
    <property type="match status" value="1"/>
</dbReference>
<protein>
    <submittedName>
        <fullName evidence="3">PPOX class probable F420-dependent enzyme</fullName>
    </submittedName>
</protein>
<gene>
    <name evidence="3" type="ORF">BJY24_000628</name>
</gene>
<comment type="caution">
    <text evidence="3">The sequence shown here is derived from an EMBL/GenBank/DDBJ whole genome shotgun (WGS) entry which is preliminary data.</text>
</comment>